<dbReference type="Gene3D" id="2.10.109.10">
    <property type="entry name" value="Umud Fragment, subunit A"/>
    <property type="match status" value="1"/>
</dbReference>
<organism evidence="5 6">
    <name type="scientific">Peptostreptococcus russellii</name>
    <dbReference type="NCBI Taxonomy" id="215200"/>
    <lineage>
        <taxon>Bacteria</taxon>
        <taxon>Bacillati</taxon>
        <taxon>Bacillota</taxon>
        <taxon>Clostridia</taxon>
        <taxon>Peptostreptococcales</taxon>
        <taxon>Peptostreptococcaceae</taxon>
        <taxon>Peptostreptococcus</taxon>
    </lineage>
</organism>
<keyword evidence="6" id="KW-1185">Reference proteome</keyword>
<dbReference type="SMART" id="SM00530">
    <property type="entry name" value="HTH_XRE"/>
    <property type="match status" value="1"/>
</dbReference>
<dbReference type="OrthoDB" id="1747317at2"/>
<dbReference type="InterPro" id="IPR010982">
    <property type="entry name" value="Lambda_DNA-bd_dom_sf"/>
</dbReference>
<dbReference type="Pfam" id="PF00717">
    <property type="entry name" value="Peptidase_S24"/>
    <property type="match status" value="1"/>
</dbReference>
<proteinExistence type="predicted"/>
<feature type="domain" description="HTH cro/C1-type" evidence="4">
    <location>
        <begin position="4"/>
        <end position="59"/>
    </location>
</feature>
<dbReference type="AlphaFoldDB" id="A0A1H8KNT8"/>
<dbReference type="CDD" id="cd00093">
    <property type="entry name" value="HTH_XRE"/>
    <property type="match status" value="1"/>
</dbReference>
<protein>
    <submittedName>
        <fullName evidence="5">Peptidase S24-like</fullName>
    </submittedName>
</protein>
<dbReference type="Pfam" id="PF01381">
    <property type="entry name" value="HTH_3"/>
    <property type="match status" value="1"/>
</dbReference>
<name>A0A1H8KNT8_9FIRM</name>
<dbReference type="InterPro" id="IPR015927">
    <property type="entry name" value="Peptidase_S24_S26A/B/C"/>
</dbReference>
<accession>A0A1H8KNT8</accession>
<dbReference type="SUPFAM" id="SSF47413">
    <property type="entry name" value="lambda repressor-like DNA-binding domains"/>
    <property type="match status" value="1"/>
</dbReference>
<evidence type="ECO:0000256" key="3">
    <source>
        <dbReference type="ARBA" id="ARBA00023163"/>
    </source>
</evidence>
<gene>
    <name evidence="5" type="ORF">SAMN05216454_13710</name>
</gene>
<dbReference type="Proteomes" id="UP000199512">
    <property type="component" value="Unassembled WGS sequence"/>
</dbReference>
<dbReference type="InterPro" id="IPR001387">
    <property type="entry name" value="Cro/C1-type_HTH"/>
</dbReference>
<sequence>MSVIKENREKLGLTMSQLAKKVGVSEGTVSRWESGNIENMKQNNIISVSKALGISPLDLLECDNVKNNASLSTEDKSNKSQETVEKRILNENYDKLNKEDRTILVDFSNKLVEKKNKGVEKTNTDENKLYPINVISACAAGIGYTYGNNEYTTYYTDRNDLKPYDFATMVSGDSMFPKFNDGDIILLKQGYDNVNGDIYAIDYDGKSYVKKLYNDGDRYRLVSINDKYEPIKINIPIEPGIYFNIIGKVVDSFTPVK</sequence>
<dbReference type="SUPFAM" id="SSF51306">
    <property type="entry name" value="LexA/Signal peptidase"/>
    <property type="match status" value="1"/>
</dbReference>
<evidence type="ECO:0000313" key="5">
    <source>
        <dbReference type="EMBL" id="SEN94527.1"/>
    </source>
</evidence>
<evidence type="ECO:0000256" key="1">
    <source>
        <dbReference type="ARBA" id="ARBA00023015"/>
    </source>
</evidence>
<dbReference type="CDD" id="cd06529">
    <property type="entry name" value="S24_LexA-like"/>
    <property type="match status" value="1"/>
</dbReference>
<keyword evidence="2" id="KW-0238">DNA-binding</keyword>
<dbReference type="PANTHER" id="PTHR40661:SF3">
    <property type="entry name" value="FELS-1 PROPHAGE TRANSCRIPTIONAL REGULATOR"/>
    <property type="match status" value="1"/>
</dbReference>
<dbReference type="InterPro" id="IPR036286">
    <property type="entry name" value="LexA/Signal_pep-like_sf"/>
</dbReference>
<dbReference type="EMBL" id="FODF01000037">
    <property type="protein sequence ID" value="SEN94527.1"/>
    <property type="molecule type" value="Genomic_DNA"/>
</dbReference>
<dbReference type="PANTHER" id="PTHR40661">
    <property type="match status" value="1"/>
</dbReference>
<keyword evidence="3" id="KW-0804">Transcription</keyword>
<dbReference type="Gene3D" id="1.10.260.40">
    <property type="entry name" value="lambda repressor-like DNA-binding domains"/>
    <property type="match status" value="1"/>
</dbReference>
<evidence type="ECO:0000256" key="2">
    <source>
        <dbReference type="ARBA" id="ARBA00023125"/>
    </source>
</evidence>
<dbReference type="PROSITE" id="PS50943">
    <property type="entry name" value="HTH_CROC1"/>
    <property type="match status" value="1"/>
</dbReference>
<dbReference type="InterPro" id="IPR039418">
    <property type="entry name" value="LexA-like"/>
</dbReference>
<dbReference type="STRING" id="215200.SAMN05216454_13710"/>
<evidence type="ECO:0000259" key="4">
    <source>
        <dbReference type="PROSITE" id="PS50943"/>
    </source>
</evidence>
<dbReference type="RefSeq" id="WP_091976205.1">
    <property type="nucleotide sequence ID" value="NZ_FODF01000037.1"/>
</dbReference>
<keyword evidence="1" id="KW-0805">Transcription regulation</keyword>
<dbReference type="GO" id="GO:0003677">
    <property type="term" value="F:DNA binding"/>
    <property type="evidence" value="ECO:0007669"/>
    <property type="project" value="UniProtKB-KW"/>
</dbReference>
<evidence type="ECO:0000313" key="6">
    <source>
        <dbReference type="Proteomes" id="UP000199512"/>
    </source>
</evidence>
<reference evidence="5 6" key="1">
    <citation type="submission" date="2016-10" db="EMBL/GenBank/DDBJ databases">
        <authorList>
            <person name="de Groot N.N."/>
        </authorList>
    </citation>
    <scope>NUCLEOTIDE SEQUENCE [LARGE SCALE GENOMIC DNA]</scope>
    <source>
        <strain evidence="5 6">Calf135</strain>
    </source>
</reference>